<dbReference type="Gene3D" id="3.30.1910.20">
    <property type="entry name" value="asparaginyl-tRNA synthetase, N-terminal domain"/>
    <property type="match status" value="1"/>
</dbReference>
<sequence>MDNLSMNTEEDFKVHLADNLYVSKKGNDATGNGTQKFPYTLINKDLKLTNHNAQ</sequence>
<comment type="caution">
    <text evidence="1">The sequence shown here is derived from an EMBL/GenBank/DDBJ whole genome shotgun (WGS) entry which is preliminary data.</text>
</comment>
<reference evidence="1 2" key="1">
    <citation type="submission" date="2019-03" db="EMBL/GenBank/DDBJ databases">
        <title>Single cell metagenomics reveals metabolic interactions within the superorganism composed of flagellate Streblomastix strix and complex community of Bacteroidetes bacteria on its surface.</title>
        <authorList>
            <person name="Treitli S.C."/>
            <person name="Kolisko M."/>
            <person name="Husnik F."/>
            <person name="Keeling P."/>
            <person name="Hampl V."/>
        </authorList>
    </citation>
    <scope>NUCLEOTIDE SEQUENCE [LARGE SCALE GENOMIC DNA]</scope>
    <source>
        <strain evidence="1">ST1C</strain>
    </source>
</reference>
<evidence type="ECO:0000313" key="2">
    <source>
        <dbReference type="Proteomes" id="UP000324800"/>
    </source>
</evidence>
<organism evidence="1 2">
    <name type="scientific">Streblomastix strix</name>
    <dbReference type="NCBI Taxonomy" id="222440"/>
    <lineage>
        <taxon>Eukaryota</taxon>
        <taxon>Metamonada</taxon>
        <taxon>Preaxostyla</taxon>
        <taxon>Oxymonadida</taxon>
        <taxon>Streblomastigidae</taxon>
        <taxon>Streblomastix</taxon>
    </lineage>
</organism>
<accession>A0A5J4T8V8</accession>
<protein>
    <submittedName>
        <fullName evidence="1">Uncharacterized protein</fullName>
    </submittedName>
</protein>
<feature type="non-terminal residue" evidence="1">
    <location>
        <position position="54"/>
    </location>
</feature>
<dbReference type="AlphaFoldDB" id="A0A5J4T8V8"/>
<evidence type="ECO:0000313" key="1">
    <source>
        <dbReference type="EMBL" id="KAA6353940.1"/>
    </source>
</evidence>
<proteinExistence type="predicted"/>
<dbReference type="EMBL" id="SNRW01037171">
    <property type="protein sequence ID" value="KAA6353940.1"/>
    <property type="molecule type" value="Genomic_DNA"/>
</dbReference>
<dbReference type="Proteomes" id="UP000324800">
    <property type="component" value="Unassembled WGS sequence"/>
</dbReference>
<name>A0A5J4T8V8_9EUKA</name>
<gene>
    <name evidence="1" type="ORF">EZS28_050533</name>
</gene>